<dbReference type="InterPro" id="IPR005494">
    <property type="entry name" value="GSPS_pre-ATP-grasp-like_dom"/>
</dbReference>
<evidence type="ECO:0000256" key="1">
    <source>
        <dbReference type="ARBA" id="ARBA00022598"/>
    </source>
</evidence>
<keyword evidence="4" id="KW-0067">ATP-binding</keyword>
<organism evidence="7 8">
    <name type="scientific">Proteus mirabilis</name>
    <dbReference type="NCBI Taxonomy" id="584"/>
    <lineage>
        <taxon>Bacteria</taxon>
        <taxon>Pseudomonadati</taxon>
        <taxon>Pseudomonadota</taxon>
        <taxon>Gammaproteobacteria</taxon>
        <taxon>Enterobacterales</taxon>
        <taxon>Morganellaceae</taxon>
        <taxon>Proteus</taxon>
    </lineage>
</organism>
<dbReference type="SUPFAM" id="SSF52440">
    <property type="entry name" value="PreATP-grasp domain"/>
    <property type="match status" value="1"/>
</dbReference>
<evidence type="ECO:0000313" key="7">
    <source>
        <dbReference type="EMBL" id="SUC38306.1"/>
    </source>
</evidence>
<dbReference type="Proteomes" id="UP000254191">
    <property type="component" value="Unassembled WGS sequence"/>
</dbReference>
<evidence type="ECO:0000313" key="8">
    <source>
        <dbReference type="Proteomes" id="UP000254191"/>
    </source>
</evidence>
<keyword evidence="2" id="KW-0479">Metal-binding</keyword>
<dbReference type="GO" id="GO:0046872">
    <property type="term" value="F:metal ion binding"/>
    <property type="evidence" value="ECO:0007669"/>
    <property type="project" value="UniProtKB-KW"/>
</dbReference>
<keyword evidence="3" id="KW-0547">Nucleotide-binding</keyword>
<keyword evidence="5" id="KW-0460">Magnesium</keyword>
<dbReference type="AlphaFoldDB" id="A0A379GBM3"/>
<dbReference type="Gene3D" id="3.30.1490.330">
    <property type="match status" value="1"/>
</dbReference>
<reference evidence="7 8" key="1">
    <citation type="submission" date="2018-06" db="EMBL/GenBank/DDBJ databases">
        <authorList>
            <consortium name="Pathogen Informatics"/>
            <person name="Doyle S."/>
        </authorList>
    </citation>
    <scope>NUCLEOTIDE SEQUENCE [LARGE SCALE GENOMIC DNA]</scope>
    <source>
        <strain evidence="7 8">NCTC11938</strain>
    </source>
</reference>
<evidence type="ECO:0000256" key="2">
    <source>
        <dbReference type="ARBA" id="ARBA00022723"/>
    </source>
</evidence>
<evidence type="ECO:0000256" key="4">
    <source>
        <dbReference type="ARBA" id="ARBA00022840"/>
    </source>
</evidence>
<dbReference type="GO" id="GO:0016874">
    <property type="term" value="F:ligase activity"/>
    <property type="evidence" value="ECO:0007669"/>
    <property type="project" value="UniProtKB-KW"/>
</dbReference>
<dbReference type="Pfam" id="PF03738">
    <property type="entry name" value="GSP_synth"/>
    <property type="match status" value="1"/>
</dbReference>
<dbReference type="GO" id="GO:0005524">
    <property type="term" value="F:ATP binding"/>
    <property type="evidence" value="ECO:0007669"/>
    <property type="project" value="UniProtKB-KW"/>
</dbReference>
<proteinExistence type="predicted"/>
<accession>A0A379GBM3</accession>
<keyword evidence="1" id="KW-0436">Ligase</keyword>
<protein>
    <submittedName>
        <fullName evidence="7">Glutathionylspermidine synthase</fullName>
    </submittedName>
</protein>
<name>A0A379GBM3_PROMI</name>
<dbReference type="InterPro" id="IPR016185">
    <property type="entry name" value="PreATP-grasp_dom_sf"/>
</dbReference>
<dbReference type="EMBL" id="UGTS01000005">
    <property type="protein sequence ID" value="SUC38306.1"/>
    <property type="molecule type" value="Genomic_DNA"/>
</dbReference>
<feature type="domain" description="Glutathionylspermidine synthase pre-ATP-grasp-like" evidence="6">
    <location>
        <begin position="10"/>
        <end position="118"/>
    </location>
</feature>
<evidence type="ECO:0000256" key="5">
    <source>
        <dbReference type="ARBA" id="ARBA00022842"/>
    </source>
</evidence>
<evidence type="ECO:0000256" key="3">
    <source>
        <dbReference type="ARBA" id="ARBA00022741"/>
    </source>
</evidence>
<gene>
    <name evidence="7" type="primary">gsp_6</name>
    <name evidence="7" type="ORF">NCTC11938_02571</name>
</gene>
<evidence type="ECO:0000259" key="6">
    <source>
        <dbReference type="Pfam" id="PF03738"/>
    </source>
</evidence>
<sequence>MQKKQKSLPIFVFIEDIGLGERGELTDLQDQIISNMFKLYPWEFMFREDFSTKLADAGIRWLEPAWKSIISNKALLPMLWEMFPNHPNLLPAYFYDGKAPDSLSRYVIQTALFTRRGEYSYR</sequence>